<dbReference type="Gene3D" id="1.25.40.10">
    <property type="entry name" value="Tetratricopeptide repeat domain"/>
    <property type="match status" value="4"/>
</dbReference>
<feature type="repeat" description="TPR" evidence="7">
    <location>
        <begin position="490"/>
        <end position="523"/>
    </location>
</feature>
<keyword evidence="4" id="KW-0539">Nucleus</keyword>
<dbReference type="EMBL" id="JBJJXI010000022">
    <property type="protein sequence ID" value="KAL3404921.1"/>
    <property type="molecule type" value="Genomic_DNA"/>
</dbReference>
<dbReference type="SUPFAM" id="SSF48452">
    <property type="entry name" value="TPR-like"/>
    <property type="match status" value="2"/>
</dbReference>
<dbReference type="PANTHER" id="PTHR12558:SF13">
    <property type="entry name" value="CELL DIVISION CYCLE PROTEIN 27 HOMOLOG"/>
    <property type="match status" value="1"/>
</dbReference>
<dbReference type="InterPro" id="IPR019734">
    <property type="entry name" value="TPR_rpt"/>
</dbReference>
<dbReference type="GO" id="GO:0005634">
    <property type="term" value="C:nucleus"/>
    <property type="evidence" value="ECO:0007669"/>
    <property type="project" value="UniProtKB-SubCell"/>
</dbReference>
<dbReference type="SMART" id="SM00028">
    <property type="entry name" value="TPR"/>
    <property type="match status" value="8"/>
</dbReference>
<evidence type="ECO:0000256" key="1">
    <source>
        <dbReference type="ARBA" id="ARBA00004123"/>
    </source>
</evidence>
<keyword evidence="3 7" id="KW-0802">TPR repeat</keyword>
<evidence type="ECO:0000256" key="8">
    <source>
        <dbReference type="SAM" id="MobiDB-lite"/>
    </source>
</evidence>
<dbReference type="InterPro" id="IPR011990">
    <property type="entry name" value="TPR-like_helical_dom_sf"/>
</dbReference>
<feature type="repeat" description="TPR" evidence="7">
    <location>
        <begin position="558"/>
        <end position="591"/>
    </location>
</feature>
<evidence type="ECO:0000256" key="4">
    <source>
        <dbReference type="ARBA" id="ARBA00023242"/>
    </source>
</evidence>
<keyword evidence="10" id="KW-1185">Reference proteome</keyword>
<evidence type="ECO:0000256" key="3">
    <source>
        <dbReference type="ARBA" id="ARBA00022803"/>
    </source>
</evidence>
<feature type="repeat" description="TPR" evidence="7">
    <location>
        <begin position="728"/>
        <end position="761"/>
    </location>
</feature>
<comment type="caution">
    <text evidence="9">The sequence shown here is derived from an EMBL/GenBank/DDBJ whole genome shotgun (WGS) entry which is preliminary data.</text>
</comment>
<dbReference type="PANTHER" id="PTHR12558">
    <property type="entry name" value="CELL DIVISION CYCLE 16,23,27"/>
    <property type="match status" value="1"/>
</dbReference>
<gene>
    <name evidence="9" type="ORF">TKK_002574</name>
</gene>
<evidence type="ECO:0000256" key="7">
    <source>
        <dbReference type="PROSITE-ProRule" id="PRU00339"/>
    </source>
</evidence>
<reference evidence="9 10" key="1">
    <citation type="journal article" date="2024" name="bioRxiv">
        <title>A reference genome for Trichogramma kaykai: A tiny desert-dwelling parasitoid wasp with competing sex-ratio distorters.</title>
        <authorList>
            <person name="Culotta J."/>
            <person name="Lindsey A.R."/>
        </authorList>
    </citation>
    <scope>NUCLEOTIDE SEQUENCE [LARGE SCALE GENOMIC DNA]</scope>
    <source>
        <strain evidence="9 10">KSX58</strain>
    </source>
</reference>
<accession>A0ABD2XJL9</accession>
<name>A0ABD2XJL9_9HYME</name>
<feature type="repeat" description="TPR" evidence="7">
    <location>
        <begin position="592"/>
        <end position="625"/>
    </location>
</feature>
<evidence type="ECO:0000256" key="2">
    <source>
        <dbReference type="ARBA" id="ARBA00022737"/>
    </source>
</evidence>
<feature type="compositionally biased region" description="Polar residues" evidence="8">
    <location>
        <begin position="781"/>
        <end position="816"/>
    </location>
</feature>
<dbReference type="Pfam" id="PF12895">
    <property type="entry name" value="ANAPC3"/>
    <property type="match status" value="1"/>
</dbReference>
<feature type="compositionally biased region" description="Polar residues" evidence="8">
    <location>
        <begin position="362"/>
        <end position="377"/>
    </location>
</feature>
<sequence>MIVQEPVQAAIWHCLNHYAYPDAIFLAERLFAEVENEETLFLLATCYYRSGRIRQAQGLLSKRSLSSPQCRFLLAKCCYDLEKYAEAEAAIIGGYYKQLKNFDEIINQFGDEACFSLQILAKIYYKMTRTAKGNEAHKLALKLNPFLWHSFEELCNTGEKVDASKVFQLDKLDSLSTCIGSAPVSYCMQEQSDLIIPSNNNTPNTPTPNICNNITPTQGTNGLPNSRIHSSIEESPQNISSHYNTCSTVSPYAKLPRYRSMFSNSMSPLTPSFGILPLDINTPEPPSSHSLLTEANEQKNLAKRLLSRKETPLQQGKLVFSQSGNTGNSANIVAITPATPVQTQPTLQGPNVRRSSRLFTSHSYSVKENNKSPNRSKFVTPKSPSRKTKTRLSKTNLNKSNCADMNEKNKNEKEKSETITSEKVVANTNALNQNNTSSYSSPITIQKTSAEGLMSLLRQLGMAYKHLCEFNCMQAVEILTVLPGHHYNTGWVLSMLAKAHFEMIDYKKAASYFAQVRTLEPDRTDLMEIYSTVLWHLHAEVQLSTLAQDLVAEDRNSPAAWCATGNLFSAQTEHETAIKFFQRAIQVSPTFPYAYTLLGHEYVITEELDKAITAFRNAIRLDPRHYNAWFGLGTIFSKQEQYSLAELHFKRALAINPHNSAIMCHIGVVQHALKKVDQALKTLNKAIEDDPDNTLCKFHRASINFSIGRNAEALSEFEELKNIVPKESLVYYSIGKIHKKLGNTHLALMYFSWATDLDPKGVNSQIKEAILGPGQNEDESIITQSDDPTNTTGGEQDISIEQSGELSSVTVSNMTIEANGEDSDDSL</sequence>
<evidence type="ECO:0000313" key="9">
    <source>
        <dbReference type="EMBL" id="KAL3404921.1"/>
    </source>
</evidence>
<dbReference type="Pfam" id="PF13181">
    <property type="entry name" value="TPR_8"/>
    <property type="match status" value="1"/>
</dbReference>
<feature type="repeat" description="TPR" evidence="7">
    <location>
        <begin position="626"/>
        <end position="659"/>
    </location>
</feature>
<evidence type="ECO:0000256" key="5">
    <source>
        <dbReference type="ARBA" id="ARBA00038210"/>
    </source>
</evidence>
<dbReference type="FunFam" id="1.25.40.10:FF:000018">
    <property type="entry name" value="Cell division cycle protein 27 homolog B"/>
    <property type="match status" value="1"/>
</dbReference>
<dbReference type="AlphaFoldDB" id="A0ABD2XJL9"/>
<dbReference type="Pfam" id="PF13174">
    <property type="entry name" value="TPR_6"/>
    <property type="match status" value="1"/>
</dbReference>
<feature type="repeat" description="TPR" evidence="7">
    <location>
        <begin position="660"/>
        <end position="693"/>
    </location>
</feature>
<protein>
    <recommendedName>
        <fullName evidence="6">Cell division cycle protein 27 homolog</fullName>
    </recommendedName>
</protein>
<evidence type="ECO:0000313" key="10">
    <source>
        <dbReference type="Proteomes" id="UP001627154"/>
    </source>
</evidence>
<dbReference type="Proteomes" id="UP001627154">
    <property type="component" value="Unassembled WGS sequence"/>
</dbReference>
<dbReference type="Pfam" id="PF13432">
    <property type="entry name" value="TPR_16"/>
    <property type="match status" value="1"/>
</dbReference>
<organism evidence="9 10">
    <name type="scientific">Trichogramma kaykai</name>
    <dbReference type="NCBI Taxonomy" id="54128"/>
    <lineage>
        <taxon>Eukaryota</taxon>
        <taxon>Metazoa</taxon>
        <taxon>Ecdysozoa</taxon>
        <taxon>Arthropoda</taxon>
        <taxon>Hexapoda</taxon>
        <taxon>Insecta</taxon>
        <taxon>Pterygota</taxon>
        <taxon>Neoptera</taxon>
        <taxon>Endopterygota</taxon>
        <taxon>Hymenoptera</taxon>
        <taxon>Apocrita</taxon>
        <taxon>Proctotrupomorpha</taxon>
        <taxon>Chalcidoidea</taxon>
        <taxon>Trichogrammatidae</taxon>
        <taxon>Trichogramma</taxon>
    </lineage>
</organism>
<dbReference type="PROSITE" id="PS50005">
    <property type="entry name" value="TPR"/>
    <property type="match status" value="6"/>
</dbReference>
<comment type="similarity">
    <text evidence="5">Belongs to the APC3/CDC27 family.</text>
</comment>
<feature type="compositionally biased region" description="Polar residues" evidence="8">
    <location>
        <begin position="393"/>
        <end position="403"/>
    </location>
</feature>
<keyword evidence="2" id="KW-0677">Repeat</keyword>
<feature type="region of interest" description="Disordered" evidence="8">
    <location>
        <begin position="362"/>
        <end position="419"/>
    </location>
</feature>
<feature type="region of interest" description="Disordered" evidence="8">
    <location>
        <begin position="773"/>
        <end position="827"/>
    </location>
</feature>
<proteinExistence type="inferred from homology"/>
<feature type="compositionally biased region" description="Basic and acidic residues" evidence="8">
    <location>
        <begin position="405"/>
        <end position="417"/>
    </location>
</feature>
<comment type="subcellular location">
    <subcellularLocation>
        <location evidence="1">Nucleus</location>
    </subcellularLocation>
</comment>
<evidence type="ECO:0000256" key="6">
    <source>
        <dbReference type="ARBA" id="ARBA00039307"/>
    </source>
</evidence>